<evidence type="ECO:0000256" key="1">
    <source>
        <dbReference type="SAM" id="SignalP"/>
    </source>
</evidence>
<feature type="signal peptide" evidence="1">
    <location>
        <begin position="1"/>
        <end position="29"/>
    </location>
</feature>
<reference evidence="3" key="1">
    <citation type="journal article" date="2021" name="ISME J.">
        <title>Evolutionary origin and ecological implication of a unique nif island in free-living Bradyrhizobium lineages.</title>
        <authorList>
            <person name="Tao J."/>
        </authorList>
    </citation>
    <scope>NUCLEOTIDE SEQUENCE [LARGE SCALE GENOMIC DNA]</scope>
    <source>
        <strain evidence="3">SZCCT0094</strain>
    </source>
</reference>
<comment type="caution">
    <text evidence="2">The sequence shown here is derived from an EMBL/GenBank/DDBJ whole genome shotgun (WGS) entry which is preliminary data.</text>
</comment>
<dbReference type="EMBL" id="JAFCLK010000036">
    <property type="protein sequence ID" value="MBR1140077.1"/>
    <property type="molecule type" value="Genomic_DNA"/>
</dbReference>
<dbReference type="PANTHER" id="PTHR37981">
    <property type="entry name" value="LIPASE 2"/>
    <property type="match status" value="1"/>
</dbReference>
<dbReference type="RefSeq" id="WP_041750895.1">
    <property type="nucleotide sequence ID" value="NZ_JABFDP010000033.1"/>
</dbReference>
<accession>A0ABS5GFF4</accession>
<dbReference type="InterPro" id="IPR037460">
    <property type="entry name" value="SEST-like"/>
</dbReference>
<keyword evidence="1" id="KW-0732">Signal</keyword>
<organism evidence="2 3">
    <name type="scientific">Bradyrhizobium denitrificans</name>
    <dbReference type="NCBI Taxonomy" id="2734912"/>
    <lineage>
        <taxon>Bacteria</taxon>
        <taxon>Pseudomonadati</taxon>
        <taxon>Pseudomonadota</taxon>
        <taxon>Alphaproteobacteria</taxon>
        <taxon>Hyphomicrobiales</taxon>
        <taxon>Nitrobacteraceae</taxon>
        <taxon>Bradyrhizobium</taxon>
    </lineage>
</organism>
<dbReference type="InterPro" id="IPR036514">
    <property type="entry name" value="SGNH_hydro_sf"/>
</dbReference>
<sequence length="648" mass="69404">MTRMSLRPMLAAGVLAGLLAPFAATQAAAQFGAPPLQISWEVRNRFRLFREERDFLLHAESTRDRSILAAEQGLGVQSDGRGWARNVVNRLCIDLAGHVNEPCTRDNVKESYLTPIDHPVTVRLTGPVPVGATCAWSFDDGDGPQTSTFDCAEPVNLRVRYGRQTVASVDVTSAEGTRQVSTGIQVRDVFIAGLGDSIASGEGNPDRPIALADEGFCFRSYLGGPTAQYYRPSRAGFKGGRACEAPDTLQNWQKYSAVWFNAACHRSLYSYQTRTALALAVRYPHVAVTYLPLACTGATIADGLFGSQRARECTPGRSVTTCAGGVNGQIGELREALTAAKRRQPDRRLDLVLLSIGANDINFSGLVADVIVDTPTERTLFKRSGVIGSVEESRSELARDLPQGFAKLREALKPLVGDLSHVIYTAYGNPALSGPGVPCPGGPAGFEVHPSFNANPQRLAKVAGFVENEFLPSLRGLAQCTAGVLCRDPGTDRMTFVDAHQAAFAQHGFCARSPQDPPFDRECFSQAGDSFDPNIVSAANEPLLCGRGASEYRPYLPRARWIRDANDSYFSAMTYPQGLPAAMQPADIHDASWGVLSAVYGGAVHPSAEGHAAMADAAFPAAAEVLDLDAPEPKITSQPLPPAGGVRQ</sequence>
<dbReference type="PANTHER" id="PTHR37981:SF1">
    <property type="entry name" value="SGNH HYDROLASE-TYPE ESTERASE DOMAIN-CONTAINING PROTEIN"/>
    <property type="match status" value="1"/>
</dbReference>
<dbReference type="SUPFAM" id="SSF52266">
    <property type="entry name" value="SGNH hydrolase"/>
    <property type="match status" value="1"/>
</dbReference>
<gene>
    <name evidence="2" type="ORF">JQ619_30400</name>
</gene>
<protein>
    <submittedName>
        <fullName evidence="2">Uncharacterized protein</fullName>
    </submittedName>
</protein>
<keyword evidence="3" id="KW-1185">Reference proteome</keyword>
<name>A0ABS5GFF4_9BRAD</name>
<evidence type="ECO:0000313" key="2">
    <source>
        <dbReference type="EMBL" id="MBR1140077.1"/>
    </source>
</evidence>
<dbReference type="Gene3D" id="3.40.50.1110">
    <property type="entry name" value="SGNH hydrolase"/>
    <property type="match status" value="1"/>
</dbReference>
<dbReference type="Proteomes" id="UP001314635">
    <property type="component" value="Unassembled WGS sequence"/>
</dbReference>
<proteinExistence type="predicted"/>
<evidence type="ECO:0000313" key="3">
    <source>
        <dbReference type="Proteomes" id="UP001314635"/>
    </source>
</evidence>
<feature type="chain" id="PRO_5045167522" evidence="1">
    <location>
        <begin position="30"/>
        <end position="648"/>
    </location>
</feature>